<organism evidence="3 4">
    <name type="scientific">Thelephora terrestris</name>
    <dbReference type="NCBI Taxonomy" id="56493"/>
    <lineage>
        <taxon>Eukaryota</taxon>
        <taxon>Fungi</taxon>
        <taxon>Dikarya</taxon>
        <taxon>Basidiomycota</taxon>
        <taxon>Agaricomycotina</taxon>
        <taxon>Agaricomycetes</taxon>
        <taxon>Thelephorales</taxon>
        <taxon>Thelephoraceae</taxon>
        <taxon>Thelephora</taxon>
    </lineage>
</organism>
<dbReference type="PANTHER" id="PTHR37096:SF1">
    <property type="entry name" value="AAA+ ATPASE DOMAIN-CONTAINING PROTEIN"/>
    <property type="match status" value="1"/>
</dbReference>
<evidence type="ECO:0000313" key="3">
    <source>
        <dbReference type="EMBL" id="KAF9781291.1"/>
    </source>
</evidence>
<comment type="caution">
    <text evidence="3">The sequence shown here is derived from an EMBL/GenBank/DDBJ whole genome shotgun (WGS) entry which is preliminary data.</text>
</comment>
<feature type="compositionally biased region" description="Polar residues" evidence="2">
    <location>
        <begin position="635"/>
        <end position="648"/>
    </location>
</feature>
<protein>
    <recommendedName>
        <fullName evidence="5">AAA+ ATPase domain-containing protein</fullName>
    </recommendedName>
</protein>
<dbReference type="OrthoDB" id="2150628at2759"/>
<feature type="compositionally biased region" description="Polar residues" evidence="2">
    <location>
        <begin position="321"/>
        <end position="335"/>
    </location>
</feature>
<feature type="compositionally biased region" description="Basic residues" evidence="2">
    <location>
        <begin position="292"/>
        <end position="313"/>
    </location>
</feature>
<feature type="compositionally biased region" description="Low complexity" evidence="2">
    <location>
        <begin position="1"/>
        <end position="32"/>
    </location>
</feature>
<feature type="region of interest" description="Disordered" evidence="2">
    <location>
        <begin position="629"/>
        <end position="655"/>
    </location>
</feature>
<dbReference type="AlphaFoldDB" id="A0A9P6H8I7"/>
<dbReference type="SUPFAM" id="SSF52540">
    <property type="entry name" value="P-loop containing nucleoside triphosphate hydrolases"/>
    <property type="match status" value="1"/>
</dbReference>
<feature type="coiled-coil region" evidence="1">
    <location>
        <begin position="84"/>
        <end position="111"/>
    </location>
</feature>
<sequence length="756" mass="85416">MRRSSTTASSSRQKTARPSLESPTLRPSTSSRSRAHREGFSYHWIFRSNIPKRRSLLLTNDIQKRNFFGMGEVFGVLVNPGQTLRSLTEAKSLLEQTRNELTEAKERAQIRPTHTFSPLPPTIFFPRPTEVKAIENALMGQPSWTVVFGASSTGKTAILRHVLSNPRYHVLHFDLRIAGFAGLAGLHTSLCQQMEQYFAMISETMEGYGDFEVEALAFKHERLNIERRLAGTPQEDGASAPGGSVNTTDVARLMEMFQSSLLKYRDFEPFDDEDQHSDLTHIEEHASQRNQNHTRSKSFWKRVRSQRRPKSSNKGKEREFTPSQDQSMGSNTPRRQFSHKGKEDRPEKRVPVIFFDEAHKLPALIHSTGAMKCLLDAMLVLTKQDRLCHVIHATSEPFYQTWLRKANVMQHCKILTIGDCTKSETRAFFRDRVIPEVPDKLRMGLSFEHLWDAFGGKLAHWQDYITDYVNANGKLDIKQSSHFLQAHALLNLHIIHSSECPPESPDTRRNQQVNSGSNGRATPSGPGFRVYSPLTAGVAEEDDHDTADFTASQLIKVMVKLTESEDGPARALPYFLLCKEIGVKAVDGMVRGRMLDLRWTDVVRRSNTFGLDDRTNPNSQRFQLRGRLDTEGDHSQTQSNHSRQSGELSHSHTRAESAATMINPQEAIYDAEEGEIVPALSDAGDTPVTGPGEQRYQPMYHQEEVEEDYGDDGFVGPKLFPATPIMRYAMKVVVSDYIVDEDTASEYASLSDVNEY</sequence>
<gene>
    <name evidence="3" type="ORF">BJ322DRAFT_1010829</name>
</gene>
<evidence type="ECO:0000256" key="1">
    <source>
        <dbReference type="SAM" id="Coils"/>
    </source>
</evidence>
<dbReference type="InterPro" id="IPR027417">
    <property type="entry name" value="P-loop_NTPase"/>
</dbReference>
<dbReference type="EMBL" id="WIUZ02000014">
    <property type="protein sequence ID" value="KAF9781291.1"/>
    <property type="molecule type" value="Genomic_DNA"/>
</dbReference>
<keyword evidence="4" id="KW-1185">Reference proteome</keyword>
<feature type="region of interest" description="Disordered" evidence="2">
    <location>
        <begin position="500"/>
        <end position="527"/>
    </location>
</feature>
<keyword evidence="1" id="KW-0175">Coiled coil</keyword>
<reference evidence="3" key="2">
    <citation type="submission" date="2020-11" db="EMBL/GenBank/DDBJ databases">
        <authorList>
            <consortium name="DOE Joint Genome Institute"/>
            <person name="Kuo A."/>
            <person name="Miyauchi S."/>
            <person name="Kiss E."/>
            <person name="Drula E."/>
            <person name="Kohler A."/>
            <person name="Sanchez-Garcia M."/>
            <person name="Andreopoulos B."/>
            <person name="Barry K.W."/>
            <person name="Bonito G."/>
            <person name="Buee M."/>
            <person name="Carver A."/>
            <person name="Chen C."/>
            <person name="Cichocki N."/>
            <person name="Clum A."/>
            <person name="Culley D."/>
            <person name="Crous P.W."/>
            <person name="Fauchery L."/>
            <person name="Girlanda M."/>
            <person name="Hayes R."/>
            <person name="Keri Z."/>
            <person name="Labutti K."/>
            <person name="Lipzen A."/>
            <person name="Lombard V."/>
            <person name="Magnuson J."/>
            <person name="Maillard F."/>
            <person name="Morin E."/>
            <person name="Murat C."/>
            <person name="Nolan M."/>
            <person name="Ohm R."/>
            <person name="Pangilinan J."/>
            <person name="Pereira M."/>
            <person name="Perotto S."/>
            <person name="Peter M."/>
            <person name="Riley R."/>
            <person name="Sitrit Y."/>
            <person name="Stielow B."/>
            <person name="Szollosi G."/>
            <person name="Zifcakova L."/>
            <person name="Stursova M."/>
            <person name="Spatafora J.W."/>
            <person name="Tedersoo L."/>
            <person name="Vaario L.-M."/>
            <person name="Yamada A."/>
            <person name="Yan M."/>
            <person name="Wang P."/>
            <person name="Xu J."/>
            <person name="Bruns T."/>
            <person name="Baldrian P."/>
            <person name="Vilgalys R."/>
            <person name="Henrissat B."/>
            <person name="Grigoriev I.V."/>
            <person name="Hibbett D."/>
            <person name="Nagy L.G."/>
            <person name="Martin F.M."/>
        </authorList>
    </citation>
    <scope>NUCLEOTIDE SEQUENCE</scope>
    <source>
        <strain evidence="3">UH-Tt-Lm1</strain>
    </source>
</reference>
<feature type="region of interest" description="Disordered" evidence="2">
    <location>
        <begin position="1"/>
        <end position="34"/>
    </location>
</feature>
<dbReference type="Gene3D" id="3.40.50.300">
    <property type="entry name" value="P-loop containing nucleotide triphosphate hydrolases"/>
    <property type="match status" value="1"/>
</dbReference>
<dbReference type="Proteomes" id="UP000736335">
    <property type="component" value="Unassembled WGS sequence"/>
</dbReference>
<dbReference type="InterPro" id="IPR051667">
    <property type="entry name" value="Archaeal_ATPase_domain"/>
</dbReference>
<accession>A0A9P6H8I7</accession>
<evidence type="ECO:0000313" key="4">
    <source>
        <dbReference type="Proteomes" id="UP000736335"/>
    </source>
</evidence>
<name>A0A9P6H8I7_9AGAM</name>
<feature type="region of interest" description="Disordered" evidence="2">
    <location>
        <begin position="284"/>
        <end position="345"/>
    </location>
</feature>
<evidence type="ECO:0008006" key="5">
    <source>
        <dbReference type="Google" id="ProtNLM"/>
    </source>
</evidence>
<dbReference type="PANTHER" id="PTHR37096">
    <property type="entry name" value="YALI0E33429P"/>
    <property type="match status" value="1"/>
</dbReference>
<reference evidence="3" key="1">
    <citation type="journal article" date="2020" name="Nat. Commun.">
        <title>Large-scale genome sequencing of mycorrhizal fungi provides insights into the early evolution of symbiotic traits.</title>
        <authorList>
            <person name="Miyauchi S."/>
            <person name="Kiss E."/>
            <person name="Kuo A."/>
            <person name="Drula E."/>
            <person name="Kohler A."/>
            <person name="Sanchez-Garcia M."/>
            <person name="Morin E."/>
            <person name="Andreopoulos B."/>
            <person name="Barry K.W."/>
            <person name="Bonito G."/>
            <person name="Buee M."/>
            <person name="Carver A."/>
            <person name="Chen C."/>
            <person name="Cichocki N."/>
            <person name="Clum A."/>
            <person name="Culley D."/>
            <person name="Crous P.W."/>
            <person name="Fauchery L."/>
            <person name="Girlanda M."/>
            <person name="Hayes R.D."/>
            <person name="Keri Z."/>
            <person name="LaButti K."/>
            <person name="Lipzen A."/>
            <person name="Lombard V."/>
            <person name="Magnuson J."/>
            <person name="Maillard F."/>
            <person name="Murat C."/>
            <person name="Nolan M."/>
            <person name="Ohm R.A."/>
            <person name="Pangilinan J."/>
            <person name="Pereira M.F."/>
            <person name="Perotto S."/>
            <person name="Peter M."/>
            <person name="Pfister S."/>
            <person name="Riley R."/>
            <person name="Sitrit Y."/>
            <person name="Stielow J.B."/>
            <person name="Szollosi G."/>
            <person name="Zifcakova L."/>
            <person name="Stursova M."/>
            <person name="Spatafora J.W."/>
            <person name="Tedersoo L."/>
            <person name="Vaario L.M."/>
            <person name="Yamada A."/>
            <person name="Yan M."/>
            <person name="Wang P."/>
            <person name="Xu J."/>
            <person name="Bruns T."/>
            <person name="Baldrian P."/>
            <person name="Vilgalys R."/>
            <person name="Dunand C."/>
            <person name="Henrissat B."/>
            <person name="Grigoriev I.V."/>
            <person name="Hibbett D."/>
            <person name="Nagy L.G."/>
            <person name="Martin F.M."/>
        </authorList>
    </citation>
    <scope>NUCLEOTIDE SEQUENCE</scope>
    <source>
        <strain evidence="3">UH-Tt-Lm1</strain>
    </source>
</reference>
<feature type="compositionally biased region" description="Polar residues" evidence="2">
    <location>
        <begin position="510"/>
        <end position="521"/>
    </location>
</feature>
<evidence type="ECO:0000256" key="2">
    <source>
        <dbReference type="SAM" id="MobiDB-lite"/>
    </source>
</evidence>
<proteinExistence type="predicted"/>